<dbReference type="Proteomes" id="UP001597124">
    <property type="component" value="Unassembled WGS sequence"/>
</dbReference>
<reference evidence="2" key="1">
    <citation type="journal article" date="2019" name="Int. J. Syst. Evol. Microbiol.">
        <title>The Global Catalogue of Microorganisms (GCM) 10K type strain sequencing project: providing services to taxonomists for standard genome sequencing and annotation.</title>
        <authorList>
            <consortium name="The Broad Institute Genomics Platform"/>
            <consortium name="The Broad Institute Genome Sequencing Center for Infectious Disease"/>
            <person name="Wu L."/>
            <person name="Ma J."/>
        </authorList>
    </citation>
    <scope>NUCLEOTIDE SEQUENCE [LARGE SCALE GENOMIC DNA]</scope>
    <source>
        <strain evidence="2">CCUG 52537</strain>
    </source>
</reference>
<name>A0ABW3C653_SPHXN</name>
<accession>A0ABW3C653</accession>
<organism evidence="1 2">
    <name type="scientific">Sphingosinicella xenopeptidilytica</name>
    <dbReference type="NCBI Taxonomy" id="364098"/>
    <lineage>
        <taxon>Bacteria</taxon>
        <taxon>Pseudomonadati</taxon>
        <taxon>Pseudomonadota</taxon>
        <taxon>Alphaproteobacteria</taxon>
        <taxon>Sphingomonadales</taxon>
        <taxon>Sphingosinicellaceae</taxon>
        <taxon>Sphingosinicella</taxon>
    </lineage>
</organism>
<comment type="caution">
    <text evidence="1">The sequence shown here is derived from an EMBL/GenBank/DDBJ whole genome shotgun (WGS) entry which is preliminary data.</text>
</comment>
<protein>
    <submittedName>
        <fullName evidence="1">Dipeptidase</fullName>
    </submittedName>
</protein>
<dbReference type="PROSITE" id="PS51365">
    <property type="entry name" value="RENAL_DIPEPTIDASE_2"/>
    <property type="match status" value="1"/>
</dbReference>
<dbReference type="Pfam" id="PF01244">
    <property type="entry name" value="Peptidase_M19"/>
    <property type="match status" value="1"/>
</dbReference>
<dbReference type="InterPro" id="IPR008257">
    <property type="entry name" value="Pept_M19"/>
</dbReference>
<evidence type="ECO:0000313" key="1">
    <source>
        <dbReference type="EMBL" id="MFD0849106.1"/>
    </source>
</evidence>
<dbReference type="PANTHER" id="PTHR10443">
    <property type="entry name" value="MICROSOMAL DIPEPTIDASE"/>
    <property type="match status" value="1"/>
</dbReference>
<dbReference type="SUPFAM" id="SSF51556">
    <property type="entry name" value="Metallo-dependent hydrolases"/>
    <property type="match status" value="1"/>
</dbReference>
<dbReference type="EMBL" id="JBHTIK010000007">
    <property type="protein sequence ID" value="MFD0849106.1"/>
    <property type="molecule type" value="Genomic_DNA"/>
</dbReference>
<gene>
    <name evidence="1" type="ORF">ACFQ00_12280</name>
</gene>
<keyword evidence="2" id="KW-1185">Reference proteome</keyword>
<proteinExistence type="predicted"/>
<sequence>MKSDDHGWTRRRALQSLAAAGTVFPATGRASSTTLSPDQIEAGRAFLRDHVSVDVHAHPGRFFLRGVTMPSPRLQAYGAPFEIEAAAAMRDGQVSCGFFSGVADMSLLEFTPERGLHATRDFQPGEAWADYTRQIGTLKALVASGGTVDGRSVRSIAEAHERRAVAATFAIEGGDFIEDRLDRVAQAYADGVRSITIVHYHVNQIGDIQTETDVHGGLTPLGRDIVREMNRTGIIVDVAHATLAVTRDVAAITERPLLLSHSNVTARNAPPHPRLVTPDHARIVAETGGVIGSVPSGINQSSFEDWIESILRLVDTVGIDHVAIGTDMDANYRPVFTDYRQWPLIPAALLARGMSAVETAKVMGGNALRLMEAQTAERGKR</sequence>
<evidence type="ECO:0000313" key="2">
    <source>
        <dbReference type="Proteomes" id="UP001597124"/>
    </source>
</evidence>
<dbReference type="Gene3D" id="3.20.20.140">
    <property type="entry name" value="Metal-dependent hydrolases"/>
    <property type="match status" value="1"/>
</dbReference>
<dbReference type="RefSeq" id="WP_381491136.1">
    <property type="nucleotide sequence ID" value="NZ_JBHTIK010000007.1"/>
</dbReference>
<dbReference type="InterPro" id="IPR032466">
    <property type="entry name" value="Metal_Hydrolase"/>
</dbReference>
<dbReference type="PANTHER" id="PTHR10443:SF12">
    <property type="entry name" value="DIPEPTIDASE"/>
    <property type="match status" value="1"/>
</dbReference>